<evidence type="ECO:0000259" key="3">
    <source>
        <dbReference type="Pfam" id="PF00155"/>
    </source>
</evidence>
<accession>A0A9W6C626</accession>
<gene>
    <name evidence="4" type="primary">cobD</name>
    <name evidence="4" type="ORF">Selli1_29700</name>
    <name evidence="5" type="ORF">Selli2_06510</name>
</gene>
<evidence type="ECO:0000313" key="4">
    <source>
        <dbReference type="EMBL" id="GLG05796.1"/>
    </source>
</evidence>
<dbReference type="Gene3D" id="3.40.640.10">
    <property type="entry name" value="Type I PLP-dependent aspartate aminotransferase-like (Major domain)"/>
    <property type="match status" value="1"/>
</dbReference>
<dbReference type="InterPro" id="IPR015421">
    <property type="entry name" value="PyrdxlP-dep_Trfase_major"/>
</dbReference>
<reference evidence="4 6" key="5">
    <citation type="journal article" date="2023" name="Int. J. Syst. Evol. Microbiol.">
        <title>Sellimonas catena sp. nov., isolated from human faeces.</title>
        <authorList>
            <person name="Hisatomi A."/>
            <person name="Ohkuma M."/>
            <person name="Sakamoto M."/>
        </authorList>
    </citation>
    <scope>NUCLEOTIDE SEQUENCE [LARGE SCALE GENOMIC DNA]</scope>
    <source>
        <strain evidence="4 6">12EGH17</strain>
        <strain evidence="5">18CBH55</strain>
    </source>
</reference>
<evidence type="ECO:0000256" key="1">
    <source>
        <dbReference type="ARBA" id="ARBA00001933"/>
    </source>
</evidence>
<feature type="domain" description="Aminotransferase class I/classII large" evidence="3">
    <location>
        <begin position="14"/>
        <end position="338"/>
    </location>
</feature>
<dbReference type="Proteomes" id="UP001145145">
    <property type="component" value="Unassembled WGS sequence"/>
</dbReference>
<dbReference type="InterPro" id="IPR015424">
    <property type="entry name" value="PyrdxlP-dep_Trfase"/>
</dbReference>
<proteinExistence type="predicted"/>
<dbReference type="Gene3D" id="3.90.1150.10">
    <property type="entry name" value="Aspartate Aminotransferase, domain 1"/>
    <property type="match status" value="1"/>
</dbReference>
<keyword evidence="6" id="KW-1185">Reference proteome</keyword>
<organism evidence="4 6">
    <name type="scientific">Sellimonas catena</name>
    <dbReference type="NCBI Taxonomy" id="2994035"/>
    <lineage>
        <taxon>Bacteria</taxon>
        <taxon>Bacillati</taxon>
        <taxon>Bacillota</taxon>
        <taxon>Clostridia</taxon>
        <taxon>Lachnospirales</taxon>
        <taxon>Lachnospiraceae</taxon>
        <taxon>Sellimonas</taxon>
    </lineage>
</organism>
<name>A0A9W6C626_9FIRM</name>
<dbReference type="InterPro" id="IPR015422">
    <property type="entry name" value="PyrdxlP-dep_Trfase_small"/>
</dbReference>
<keyword evidence="2" id="KW-0663">Pyridoxal phosphate</keyword>
<dbReference type="RefSeq" id="WP_281844474.1">
    <property type="nucleotide sequence ID" value="NZ_BSBO01000037.1"/>
</dbReference>
<dbReference type="CDD" id="cd00609">
    <property type="entry name" value="AAT_like"/>
    <property type="match status" value="1"/>
</dbReference>
<reference evidence="5" key="4">
    <citation type="submission" date="2022-11" db="EMBL/GenBank/DDBJ databases">
        <title>Draft genome sequence of Sellimonas catena strain 18CBH55.</title>
        <authorList>
            <person name="Atsushi H."/>
            <person name="Moriya O."/>
            <person name="Mitsuo S."/>
        </authorList>
    </citation>
    <scope>NUCLEOTIDE SEQUENCE</scope>
    <source>
        <strain evidence="5">18CBH55</strain>
    </source>
</reference>
<dbReference type="PANTHER" id="PTHR42885">
    <property type="entry name" value="HISTIDINOL-PHOSPHATE AMINOTRANSFERASE-RELATED"/>
    <property type="match status" value="1"/>
</dbReference>
<reference evidence="4" key="1">
    <citation type="submission" date="2022-11" db="EMBL/GenBank/DDBJ databases">
        <title>Draft genome sequence of Sellimonas catena strain 12EGH17.</title>
        <authorList>
            <person name="Atsushi H."/>
            <person name="Moriya O."/>
            <person name="Mitsuo S."/>
        </authorList>
    </citation>
    <scope>NUCLEOTIDE SEQUENCE</scope>
    <source>
        <strain evidence="4">12EGH17</strain>
    </source>
</reference>
<sequence>MQEHGGDIYSNEGLVDFSANINPLGPGEKVMKALKKSLENVTAYPDPKCRALREAVAKREATVPEHIICGNGAADLIYTMVLAEKPKRALLCTPSFSEYEKALRTVDCQIRFHERKEEEGFALTRRYLDELTEDLDMIFLCSPDNPTGQCVEESLLLEIVETCEKKKIRLVLDECFLDFTEDGPWTHHELLIRENRMLFLLRAFTKMFSIPGVRSGYGVCSDTGLLERMQKSRQPWAVSVPAQAAGRAALADDLLPAVTRQLIAEERCHIMGEFTRMGIRYYPASANYILFYSEIDFYEEMKQEGFLIRDCRNYRGLGKGYYRIAVKGREDNDKLLRAFGRIIERRKEETSWQSQS</sequence>
<protein>
    <submittedName>
        <fullName evidence="4">Threonine-phosphate decarboxylase</fullName>
    </submittedName>
</protein>
<reference evidence="4" key="2">
    <citation type="submission" date="2022-11" db="EMBL/GenBank/DDBJ databases">
        <title>Draft genome sequence of Sellimonas catena strain 12EGH17.</title>
        <authorList>
            <person name="Hisatomi A."/>
            <person name="Ohkuma M."/>
            <person name="Sakamoto M."/>
        </authorList>
    </citation>
    <scope>NUCLEOTIDE SEQUENCE</scope>
    <source>
        <strain evidence="4">12EGH17</strain>
    </source>
</reference>
<dbReference type="Proteomes" id="UP001145094">
    <property type="component" value="Unassembled WGS sequence"/>
</dbReference>
<evidence type="ECO:0000313" key="5">
    <source>
        <dbReference type="EMBL" id="GLG89224.1"/>
    </source>
</evidence>
<comment type="caution">
    <text evidence="4">The sequence shown here is derived from an EMBL/GenBank/DDBJ whole genome shotgun (WGS) entry which is preliminary data.</text>
</comment>
<comment type="cofactor">
    <cofactor evidence="1">
        <name>pyridoxal 5'-phosphate</name>
        <dbReference type="ChEBI" id="CHEBI:597326"/>
    </cofactor>
</comment>
<dbReference type="GO" id="GO:0003824">
    <property type="term" value="F:catalytic activity"/>
    <property type="evidence" value="ECO:0007669"/>
    <property type="project" value="UniProtKB-ARBA"/>
</dbReference>
<evidence type="ECO:0000313" key="6">
    <source>
        <dbReference type="Proteomes" id="UP001145145"/>
    </source>
</evidence>
<reference evidence="5" key="3">
    <citation type="submission" date="2022-11" db="EMBL/GenBank/DDBJ databases">
        <title>Draft genome sequence of Sellimonas catena strain 18CBH55.</title>
        <authorList>
            <person name="Hisatomi A."/>
            <person name="Ohkuma M."/>
            <person name="Sakamoto M."/>
        </authorList>
    </citation>
    <scope>NUCLEOTIDE SEQUENCE</scope>
    <source>
        <strain evidence="5">18CBH55</strain>
    </source>
</reference>
<dbReference type="GO" id="GO:0030170">
    <property type="term" value="F:pyridoxal phosphate binding"/>
    <property type="evidence" value="ECO:0007669"/>
    <property type="project" value="InterPro"/>
</dbReference>
<dbReference type="Pfam" id="PF00155">
    <property type="entry name" value="Aminotran_1_2"/>
    <property type="match status" value="1"/>
</dbReference>
<dbReference type="EMBL" id="BSCH01000003">
    <property type="protein sequence ID" value="GLG89224.1"/>
    <property type="molecule type" value="Genomic_DNA"/>
</dbReference>
<dbReference type="AlphaFoldDB" id="A0A9W6C626"/>
<evidence type="ECO:0000256" key="2">
    <source>
        <dbReference type="ARBA" id="ARBA00022898"/>
    </source>
</evidence>
<dbReference type="PANTHER" id="PTHR42885:SF1">
    <property type="entry name" value="THREONINE-PHOSPHATE DECARBOXYLASE"/>
    <property type="match status" value="1"/>
</dbReference>
<dbReference type="InterPro" id="IPR004839">
    <property type="entry name" value="Aminotransferase_I/II_large"/>
</dbReference>
<dbReference type="SUPFAM" id="SSF53383">
    <property type="entry name" value="PLP-dependent transferases"/>
    <property type="match status" value="1"/>
</dbReference>
<dbReference type="EMBL" id="BSBO01000037">
    <property type="protein sequence ID" value="GLG05796.1"/>
    <property type="molecule type" value="Genomic_DNA"/>
</dbReference>